<reference evidence="2" key="2">
    <citation type="journal article" date="2015" name="Fish Shellfish Immunol.">
        <title>Early steps in the European eel (Anguilla anguilla)-Vibrio vulnificus interaction in the gills: Role of the RtxA13 toxin.</title>
        <authorList>
            <person name="Callol A."/>
            <person name="Pajuelo D."/>
            <person name="Ebbesson L."/>
            <person name="Teles M."/>
            <person name="MacKenzie S."/>
            <person name="Amaro C."/>
        </authorList>
    </citation>
    <scope>NUCLEOTIDE SEQUENCE</scope>
</reference>
<evidence type="ECO:0000313" key="2">
    <source>
        <dbReference type="EMBL" id="JAH94485.1"/>
    </source>
</evidence>
<protein>
    <submittedName>
        <fullName evidence="2">Uncharacterized protein</fullName>
    </submittedName>
</protein>
<keyword evidence="1" id="KW-0812">Transmembrane</keyword>
<keyword evidence="1" id="KW-0472">Membrane</keyword>
<reference evidence="2" key="1">
    <citation type="submission" date="2014-11" db="EMBL/GenBank/DDBJ databases">
        <authorList>
            <person name="Amaro Gonzalez C."/>
        </authorList>
    </citation>
    <scope>NUCLEOTIDE SEQUENCE</scope>
</reference>
<dbReference type="AlphaFoldDB" id="A0A0E9WXZ4"/>
<evidence type="ECO:0000256" key="1">
    <source>
        <dbReference type="SAM" id="Phobius"/>
    </source>
</evidence>
<organism evidence="2">
    <name type="scientific">Anguilla anguilla</name>
    <name type="common">European freshwater eel</name>
    <name type="synonym">Muraena anguilla</name>
    <dbReference type="NCBI Taxonomy" id="7936"/>
    <lineage>
        <taxon>Eukaryota</taxon>
        <taxon>Metazoa</taxon>
        <taxon>Chordata</taxon>
        <taxon>Craniata</taxon>
        <taxon>Vertebrata</taxon>
        <taxon>Euteleostomi</taxon>
        <taxon>Actinopterygii</taxon>
        <taxon>Neopterygii</taxon>
        <taxon>Teleostei</taxon>
        <taxon>Anguilliformes</taxon>
        <taxon>Anguillidae</taxon>
        <taxon>Anguilla</taxon>
    </lineage>
</organism>
<proteinExistence type="predicted"/>
<feature type="transmembrane region" description="Helical" evidence="1">
    <location>
        <begin position="40"/>
        <end position="60"/>
    </location>
</feature>
<dbReference type="EMBL" id="GBXM01014092">
    <property type="protein sequence ID" value="JAH94485.1"/>
    <property type="molecule type" value="Transcribed_RNA"/>
</dbReference>
<accession>A0A0E9WXZ4</accession>
<keyword evidence="1" id="KW-1133">Transmembrane helix</keyword>
<name>A0A0E9WXZ4_ANGAN</name>
<sequence>MITNYYNYLCNLKKLFLLCGTKEIFCRVFVLKDFVDINKMIYFTEILKMGVTSFFILSIMS</sequence>